<dbReference type="HOGENOM" id="CLU_198943_0_0_0"/>
<proteinExistence type="predicted"/>
<accession>D3SMF4</accession>
<evidence type="ECO:0000313" key="2">
    <source>
        <dbReference type="Proteomes" id="UP000002043"/>
    </source>
</evidence>
<evidence type="ECO:0000313" key="1">
    <source>
        <dbReference type="EMBL" id="ADC89934.1"/>
    </source>
</evidence>
<gene>
    <name evidence="1" type="ordered locus">Thal_1303</name>
</gene>
<name>D3SMF4_THEAH</name>
<sequence length="72" mass="8492">MRRVKWVLFLLLLSVEGEEMLPQIMSPDISFSYSLDDRVSVNLGVRTSTYMEDLLNKHRQTSTYSVWFTVNF</sequence>
<dbReference type="STRING" id="638303.Thal_1303"/>
<dbReference type="EMBL" id="CP001931">
    <property type="protein sequence ID" value="ADC89934.1"/>
    <property type="molecule type" value="Genomic_DNA"/>
</dbReference>
<dbReference type="KEGG" id="tal:Thal_1303"/>
<dbReference type="Proteomes" id="UP000002043">
    <property type="component" value="Chromosome"/>
</dbReference>
<keyword evidence="2" id="KW-1185">Reference proteome</keyword>
<dbReference type="AlphaFoldDB" id="D3SMF4"/>
<organism evidence="1 2">
    <name type="scientific">Thermocrinis albus (strain DSM 14484 / JCM 11386 / HI 11/12)</name>
    <dbReference type="NCBI Taxonomy" id="638303"/>
    <lineage>
        <taxon>Bacteria</taxon>
        <taxon>Pseudomonadati</taxon>
        <taxon>Aquificota</taxon>
        <taxon>Aquificia</taxon>
        <taxon>Aquificales</taxon>
        <taxon>Aquificaceae</taxon>
        <taxon>Thermocrinis</taxon>
    </lineage>
</organism>
<protein>
    <submittedName>
        <fullName evidence="1">Uncharacterized protein</fullName>
    </submittedName>
</protein>
<reference evidence="2" key="1">
    <citation type="journal article" date="2010" name="Stand. Genomic Sci.">
        <title>Complete genome sequence of Thermocrinis albus type strain (HI 11/12T).</title>
        <authorList>
            <person name="Wirth R."/>
            <person name="Sikorski J."/>
            <person name="Brambilla E."/>
            <person name="Misra M."/>
            <person name="Lapidus A."/>
            <person name="Copeland A."/>
            <person name="Nolan M."/>
            <person name="Lucas S."/>
            <person name="Chen F."/>
            <person name="Tice H."/>
            <person name="Cheng J.F."/>
            <person name="Han C."/>
            <person name="Detter J.C."/>
            <person name="Tapia R."/>
            <person name="Bruce D."/>
            <person name="Goodwin L."/>
            <person name="Pitluck S."/>
            <person name="Pati A."/>
            <person name="Anderson I."/>
            <person name="Ivanova N."/>
            <person name="Mavromatis K."/>
            <person name="Mikhailova N."/>
            <person name="Chen A."/>
            <person name="Palaniappan K."/>
            <person name="Bilek Y."/>
            <person name="Hader T."/>
            <person name="Land M."/>
            <person name="Hauser L."/>
            <person name="Chang Y.J."/>
            <person name="Jeffries C.D."/>
            <person name="Tindall B.J."/>
            <person name="Rohde M."/>
            <person name="Goker M."/>
            <person name="Bristow J."/>
            <person name="Eisen J.A."/>
            <person name="Markowitz V."/>
            <person name="Hugenholtz P."/>
            <person name="Kyrpides N.C."/>
            <person name="Klenk H.P."/>
        </authorList>
    </citation>
    <scope>NUCLEOTIDE SEQUENCE [LARGE SCALE GENOMIC DNA]</scope>
    <source>
        <strain evidence="2">DSM 14484 / JCM 11386 / HI 11/12</strain>
    </source>
</reference>
<dbReference type="RefSeq" id="WP_012992340.1">
    <property type="nucleotide sequence ID" value="NC_013894.1"/>
</dbReference>